<evidence type="ECO:0000256" key="2">
    <source>
        <dbReference type="ARBA" id="ARBA00022475"/>
    </source>
</evidence>
<dbReference type="InterPro" id="IPR008995">
    <property type="entry name" value="Mo/tungstate-bd_C_term_dom"/>
</dbReference>
<dbReference type="Gene3D" id="2.40.50.100">
    <property type="match status" value="1"/>
</dbReference>
<dbReference type="InterPro" id="IPR017871">
    <property type="entry name" value="ABC_transporter-like_CS"/>
</dbReference>
<dbReference type="GO" id="GO:0005524">
    <property type="term" value="F:ATP binding"/>
    <property type="evidence" value="ECO:0007669"/>
    <property type="project" value="UniProtKB-KW"/>
</dbReference>
<dbReference type="InterPro" id="IPR047641">
    <property type="entry name" value="ABC_transpr_MalK/UgpC-like"/>
</dbReference>
<dbReference type="Gene3D" id="3.40.50.300">
    <property type="entry name" value="P-loop containing nucleotide triphosphate hydrolases"/>
    <property type="match status" value="1"/>
</dbReference>
<dbReference type="PROSITE" id="PS00211">
    <property type="entry name" value="ABC_TRANSPORTER_1"/>
    <property type="match status" value="1"/>
</dbReference>
<dbReference type="HOGENOM" id="CLU_000604_1_1_2"/>
<dbReference type="GO" id="GO:0016887">
    <property type="term" value="F:ATP hydrolysis activity"/>
    <property type="evidence" value="ECO:0007669"/>
    <property type="project" value="InterPro"/>
</dbReference>
<dbReference type="AlphaFoldDB" id="D9Q0P5"/>
<evidence type="ECO:0000313" key="9">
    <source>
        <dbReference type="Proteomes" id="UP000000346"/>
    </source>
</evidence>
<keyword evidence="9" id="KW-1185">Reference proteome</keyword>
<dbReference type="STRING" id="666510.ASAC_0476"/>
<evidence type="ECO:0000256" key="1">
    <source>
        <dbReference type="ARBA" id="ARBA00022448"/>
    </source>
</evidence>
<dbReference type="GeneID" id="9498706"/>
<dbReference type="InterPro" id="IPR027417">
    <property type="entry name" value="P-loop_NTPase"/>
</dbReference>
<dbReference type="GO" id="GO:0055052">
    <property type="term" value="C:ATP-binding cassette (ABC) transporter complex, substrate-binding subunit-containing"/>
    <property type="evidence" value="ECO:0007669"/>
    <property type="project" value="TreeGrafter"/>
</dbReference>
<sequence length="313" mass="35151">MGLSIRGLVKSFGKHRVLNGIDLDVHDGELFVILGYSGSGKTTLLRCIAGLEKVDSGKIYIDNIDVTNLPPGRRSVSMLFQNYVLYPHKTVLENIMMPIEGEPDARKRAIDMAEELGIRDLLDRYPSQLSGGQQQRVALARALVRRPRVLLLDEPLSNIDAPQRISARRFIKDLQRREKITTIYVTHDQIEAMAEADRMAIMMEGRILQVGTPEELYYDPANKYVAAFVGDPPMAIIDGSVLGLKGTIGVRADDVIIGQGPYEGVVDAVEFIMGRYLVHIELGDYEVRGYSNQRLKEGEKVRFNILKFKTFEE</sequence>
<dbReference type="InParanoid" id="D9Q0P5"/>
<evidence type="ECO:0000259" key="7">
    <source>
        <dbReference type="PROSITE" id="PS50893"/>
    </source>
</evidence>
<dbReference type="Pfam" id="PF00005">
    <property type="entry name" value="ABC_tran"/>
    <property type="match status" value="1"/>
</dbReference>
<evidence type="ECO:0000256" key="5">
    <source>
        <dbReference type="ARBA" id="ARBA00022967"/>
    </source>
</evidence>
<dbReference type="PROSITE" id="PS50893">
    <property type="entry name" value="ABC_TRANSPORTER_2"/>
    <property type="match status" value="1"/>
</dbReference>
<dbReference type="InterPro" id="IPR015853">
    <property type="entry name" value="ABC_transpr_FbpC"/>
</dbReference>
<name>D9Q0P5_ACIS3</name>
<dbReference type="PANTHER" id="PTHR43875">
    <property type="entry name" value="MALTODEXTRIN IMPORT ATP-BINDING PROTEIN MSMX"/>
    <property type="match status" value="1"/>
</dbReference>
<dbReference type="RefSeq" id="WP_013266395.1">
    <property type="nucleotide sequence ID" value="NC_014374.1"/>
</dbReference>
<keyword evidence="4" id="KW-0067">ATP-binding</keyword>
<organism evidence="8 9">
    <name type="scientific">Acidilobus saccharovorans (strain DSM 16705 / JCM 18335 / VKM B-2471 / 345-15)</name>
    <dbReference type="NCBI Taxonomy" id="666510"/>
    <lineage>
        <taxon>Archaea</taxon>
        <taxon>Thermoproteota</taxon>
        <taxon>Thermoprotei</taxon>
        <taxon>Acidilobales</taxon>
        <taxon>Acidilobaceae</taxon>
        <taxon>Acidilobus</taxon>
    </lineage>
</organism>
<evidence type="ECO:0000256" key="3">
    <source>
        <dbReference type="ARBA" id="ARBA00022741"/>
    </source>
</evidence>
<dbReference type="SUPFAM" id="SSF52540">
    <property type="entry name" value="P-loop containing nucleoside triphosphate hydrolases"/>
    <property type="match status" value="1"/>
</dbReference>
<dbReference type="PANTHER" id="PTHR43875:SF15">
    <property type="entry name" value="TREHALOSE IMPORT ATP-BINDING PROTEIN SUGC"/>
    <property type="match status" value="1"/>
</dbReference>
<evidence type="ECO:0000256" key="4">
    <source>
        <dbReference type="ARBA" id="ARBA00022840"/>
    </source>
</evidence>
<evidence type="ECO:0000256" key="6">
    <source>
        <dbReference type="ARBA" id="ARBA00023136"/>
    </source>
</evidence>
<reference evidence="8 9" key="1">
    <citation type="journal article" date="2010" name="Appl. Environ. Microbiol.">
        <title>The genome sequence of the crenarchaeon Acidilobus saccharovorans supports a new order, Acidilobales, and suggests an important ecological role in terrestrial acidic hot springs.</title>
        <authorList>
            <person name="Mardanov A.V."/>
            <person name="Svetlitchnyi V.A."/>
            <person name="Beletsky A.V."/>
            <person name="Prokofeva M.I."/>
            <person name="Bonch-Osmolovskaya E.A."/>
            <person name="Ravin N.V."/>
            <person name="Skryabin K.G."/>
        </authorList>
    </citation>
    <scope>NUCLEOTIDE SEQUENCE [LARGE SCALE GENOMIC DNA]</scope>
    <source>
        <strain evidence="9">DSM 16705 / JCM 18335 / VKM B-2471 / 345-15</strain>
    </source>
</reference>
<dbReference type="SUPFAM" id="SSF50331">
    <property type="entry name" value="MOP-like"/>
    <property type="match status" value="1"/>
</dbReference>
<dbReference type="InterPro" id="IPR003439">
    <property type="entry name" value="ABC_transporter-like_ATP-bd"/>
</dbReference>
<keyword evidence="6" id="KW-0472">Membrane</keyword>
<dbReference type="KEGG" id="asc:ASAC_0476"/>
<accession>D9Q0P5</accession>
<keyword evidence="3" id="KW-0547">Nucleotide-binding</keyword>
<proteinExistence type="predicted"/>
<dbReference type="FunCoup" id="D9Q0P5">
    <property type="interactions" value="37"/>
</dbReference>
<dbReference type="Proteomes" id="UP000000346">
    <property type="component" value="Chromosome"/>
</dbReference>
<dbReference type="GO" id="GO:0015408">
    <property type="term" value="F:ABC-type ferric iron transporter activity"/>
    <property type="evidence" value="ECO:0007669"/>
    <property type="project" value="InterPro"/>
</dbReference>
<dbReference type="eggNOG" id="arCOG00177">
    <property type="taxonomic scope" value="Archaea"/>
</dbReference>
<evidence type="ECO:0000313" key="8">
    <source>
        <dbReference type="EMBL" id="ADL18883.1"/>
    </source>
</evidence>
<protein>
    <submittedName>
        <fullName evidence="8">ABC transporter, ATP binding protein</fullName>
    </submittedName>
</protein>
<keyword evidence="1" id="KW-0813">Transport</keyword>
<dbReference type="FunFam" id="3.40.50.300:FF:000042">
    <property type="entry name" value="Maltose/maltodextrin ABC transporter, ATP-binding protein"/>
    <property type="match status" value="1"/>
</dbReference>
<gene>
    <name evidence="8" type="ordered locus">ASAC_0476</name>
</gene>
<keyword evidence="2" id="KW-1003">Cell membrane</keyword>
<feature type="domain" description="ABC transporter" evidence="7">
    <location>
        <begin position="3"/>
        <end position="229"/>
    </location>
</feature>
<dbReference type="SMART" id="SM00382">
    <property type="entry name" value="AAA"/>
    <property type="match status" value="1"/>
</dbReference>
<dbReference type="OrthoDB" id="18368at2157"/>
<dbReference type="EMBL" id="CP001742">
    <property type="protein sequence ID" value="ADL18883.1"/>
    <property type="molecule type" value="Genomic_DNA"/>
</dbReference>
<dbReference type="InterPro" id="IPR003593">
    <property type="entry name" value="AAA+_ATPase"/>
</dbReference>
<keyword evidence="5" id="KW-1278">Translocase</keyword>
<dbReference type="CDD" id="cd03259">
    <property type="entry name" value="ABC_Carb_Solutes_like"/>
    <property type="match status" value="1"/>
</dbReference>